<dbReference type="InterPro" id="IPR057741">
    <property type="entry name" value="YeaG"/>
</dbReference>
<dbReference type="Proteomes" id="UP001321526">
    <property type="component" value="Chromosome"/>
</dbReference>
<evidence type="ECO:0000313" key="3">
    <source>
        <dbReference type="Proteomes" id="UP001321526"/>
    </source>
</evidence>
<keyword evidence="2" id="KW-0808">Transferase</keyword>
<keyword evidence="2" id="KW-0418">Kinase</keyword>
<dbReference type="InterPro" id="IPR016230">
    <property type="entry name" value="PrkA/YeaG"/>
</dbReference>
<sequence length="640" mass="73919">MSIFDHVQSRYERVQKEEMSLEEYLELCRKEPSVYASAAERLLAAIGEPQTIDTAKDPRLSRIFSNKVIRRYPAFAEFYGMEEAIEQIVAYFRHAAQGLEERKQILYLLGPVGGGKSSLAERLKLLMERVPFYAIKDSPVYESPLGLFSPEEDGELLSQEYGIPTRHLHGPMSPWAAKRLKEFGGDLSQFRVVKLYPSRLNQIALSKTEPGDENNQDISSLVGKVDIRQLELYSQDDPDAYSFSGGLCRANQGLMEFVEMFKAPIKVLHPLLTATQEGNYNPTEGMGAIPFDGIIMAHSNESEWQQFRNNRNNEAFLDRVYIVKVPYCLRVSEEIKIYQKLLEHSSLDAAPCAPDTLRMLAQFSVLSRLKEPENSSIYSKMRIYDGENLKDTDPKAKSIQEYRDAAGVDEGMTGLSTRFAFKILSKVFNFDTQEIAANPVHLLYVLEQALEREQLPKETHERYLRFIKEYLAPRYVDFIGKEIQTAYLESYTEYGQNIFDRYVTYADFWIQDQEYRDPETGELFDRQALNEDLEKIEKPAGISNPKDFRHEVVNFVLRARAHNNGMNPNWQSYEKLKGVIEHKMFANTEELLPVISFNAKASASDQRKHEDFVDRMVMRGYTEKQVRLLSEWYLRVRKSQ</sequence>
<keyword evidence="3" id="KW-1185">Reference proteome</keyword>
<dbReference type="GO" id="GO:0016301">
    <property type="term" value="F:kinase activity"/>
    <property type="evidence" value="ECO:0007669"/>
    <property type="project" value="UniProtKB-KW"/>
</dbReference>
<protein>
    <submittedName>
        <fullName evidence="2">PrkA family serine protein kinase</fullName>
    </submittedName>
</protein>
<dbReference type="EMBL" id="CP035631">
    <property type="protein sequence ID" value="WFF40548.1"/>
    <property type="molecule type" value="Genomic_DNA"/>
</dbReference>
<dbReference type="PANTHER" id="PTHR30267">
    <property type="entry name" value="PROTEIN KINASE PRKA"/>
    <property type="match status" value="1"/>
</dbReference>
<dbReference type="NCBIfam" id="NF011999">
    <property type="entry name" value="PRK15455.1"/>
    <property type="match status" value="1"/>
</dbReference>
<dbReference type="Pfam" id="PF08298">
    <property type="entry name" value="AAA_PrkA"/>
    <property type="match status" value="1"/>
</dbReference>
<dbReference type="Pfam" id="PF06798">
    <property type="entry name" value="PrkA"/>
    <property type="match status" value="1"/>
</dbReference>
<dbReference type="Gene3D" id="3.40.50.300">
    <property type="entry name" value="P-loop containing nucleotide triphosphate hydrolases"/>
    <property type="match status" value="1"/>
</dbReference>
<feature type="domain" description="PrkA AAA" evidence="1">
    <location>
        <begin position="19"/>
        <end position="376"/>
    </location>
</feature>
<dbReference type="SMART" id="SM00763">
    <property type="entry name" value="AAA_PrkA"/>
    <property type="match status" value="1"/>
</dbReference>
<reference evidence="2 3" key="1">
    <citation type="submission" date="2019-01" db="EMBL/GenBank/DDBJ databases">
        <title>Genome sequence of Salinicola endophyticus REST5.</title>
        <authorList>
            <person name="Nascimento F.X."/>
        </authorList>
    </citation>
    <scope>NUCLEOTIDE SEQUENCE [LARGE SCALE GENOMIC DNA]</scope>
    <source>
        <strain evidence="2 3">REST5</strain>
    </source>
</reference>
<organism evidence="2 3">
    <name type="scientific">Salinicola endophyticus</name>
    <dbReference type="NCBI Taxonomy" id="1949083"/>
    <lineage>
        <taxon>Bacteria</taxon>
        <taxon>Pseudomonadati</taxon>
        <taxon>Pseudomonadota</taxon>
        <taxon>Gammaproteobacteria</taxon>
        <taxon>Oceanospirillales</taxon>
        <taxon>Halomonadaceae</taxon>
        <taxon>Salinicola</taxon>
    </lineage>
</organism>
<name>A0ABY8FCK0_9GAMM</name>
<dbReference type="InterPro" id="IPR010650">
    <property type="entry name" value="PrkA_C"/>
</dbReference>
<dbReference type="SUPFAM" id="SSF52540">
    <property type="entry name" value="P-loop containing nucleoside triphosphate hydrolases"/>
    <property type="match status" value="1"/>
</dbReference>
<proteinExistence type="predicted"/>
<evidence type="ECO:0000313" key="2">
    <source>
        <dbReference type="EMBL" id="WFF40548.1"/>
    </source>
</evidence>
<gene>
    <name evidence="2" type="ORF">EVC62_02985</name>
</gene>
<dbReference type="InterPro" id="IPR013153">
    <property type="entry name" value="Prk_AAA"/>
</dbReference>
<dbReference type="PANTHER" id="PTHR30267:SF2">
    <property type="entry name" value="PROTEIN PRKA"/>
    <property type="match status" value="1"/>
</dbReference>
<evidence type="ECO:0000259" key="1">
    <source>
        <dbReference type="SMART" id="SM00763"/>
    </source>
</evidence>
<accession>A0ABY8FCK0</accession>
<dbReference type="InterPro" id="IPR027417">
    <property type="entry name" value="P-loop_NTPase"/>
</dbReference>
<dbReference type="RefSeq" id="WP_110674722.1">
    <property type="nucleotide sequence ID" value="NZ_CP035631.1"/>
</dbReference>
<dbReference type="PIRSF" id="PIRSF000549">
    <property type="entry name" value="Ser_prot_kin"/>
    <property type="match status" value="1"/>
</dbReference>